<proteinExistence type="predicted"/>
<dbReference type="AlphaFoldDB" id="A0A0K6HZF3"/>
<dbReference type="RefSeq" id="WP_055450200.1">
    <property type="nucleotide sequence ID" value="NZ_CYHF01000004.1"/>
</dbReference>
<name>A0A0K6HZF3_9BURK</name>
<dbReference type="Proteomes" id="UP000183649">
    <property type="component" value="Unassembled WGS sequence"/>
</dbReference>
<dbReference type="STRING" id="339866.GCA_001418255_01275"/>
<keyword evidence="2" id="KW-0732">Signal</keyword>
<feature type="chain" id="PRO_5005505082" description="Multidrug efflux pump subunit AcrA (Membrane-fusion protein)" evidence="2">
    <location>
        <begin position="28"/>
        <end position="336"/>
    </location>
</feature>
<reference evidence="4" key="1">
    <citation type="submission" date="2015-08" db="EMBL/GenBank/DDBJ databases">
        <authorList>
            <person name="Varghese N."/>
        </authorList>
    </citation>
    <scope>NUCLEOTIDE SEQUENCE [LARGE SCALE GENOMIC DNA]</scope>
    <source>
        <strain evidence="4">DSM 18181</strain>
    </source>
</reference>
<evidence type="ECO:0000256" key="2">
    <source>
        <dbReference type="SAM" id="SignalP"/>
    </source>
</evidence>
<feature type="coiled-coil region" evidence="1">
    <location>
        <begin position="80"/>
        <end position="140"/>
    </location>
</feature>
<dbReference type="OrthoDB" id="9149901at2"/>
<feature type="signal peptide" evidence="2">
    <location>
        <begin position="1"/>
        <end position="27"/>
    </location>
</feature>
<accession>A0A0K6HZF3</accession>
<evidence type="ECO:0000313" key="3">
    <source>
        <dbReference type="EMBL" id="CUA96196.1"/>
    </source>
</evidence>
<keyword evidence="1" id="KW-0175">Coiled coil</keyword>
<gene>
    <name evidence="3" type="ORF">Ga0061069_10442</name>
</gene>
<evidence type="ECO:0000256" key="1">
    <source>
        <dbReference type="SAM" id="Coils"/>
    </source>
</evidence>
<keyword evidence="4" id="KW-1185">Reference proteome</keyword>
<dbReference type="EMBL" id="CYHF01000004">
    <property type="protein sequence ID" value="CUA96196.1"/>
    <property type="molecule type" value="Genomic_DNA"/>
</dbReference>
<protein>
    <recommendedName>
        <fullName evidence="5">Multidrug efflux pump subunit AcrA (Membrane-fusion protein)</fullName>
    </recommendedName>
</protein>
<evidence type="ECO:0008006" key="5">
    <source>
        <dbReference type="Google" id="ProtNLM"/>
    </source>
</evidence>
<evidence type="ECO:0000313" key="4">
    <source>
        <dbReference type="Proteomes" id="UP000183649"/>
    </source>
</evidence>
<organism evidence="3 4">
    <name type="scientific">Thiomonas bhubaneswarensis</name>
    <dbReference type="NCBI Taxonomy" id="339866"/>
    <lineage>
        <taxon>Bacteria</taxon>
        <taxon>Pseudomonadati</taxon>
        <taxon>Pseudomonadota</taxon>
        <taxon>Betaproteobacteria</taxon>
        <taxon>Burkholderiales</taxon>
        <taxon>Thiomonas</taxon>
    </lineage>
</organism>
<sequence>MPRFLRSTLAITALAAPLAASPVPARAATTSAVHWSAAQIGASGLVITPLAPAAWRQSFSASAMVQNPAQLLQDLSALAVARAQVVAARSARQLAQLQAQRLEGLFQAGQNVALAAVQQAQSKEQQAQAQLDVAQATEQEAQVTLRTDLGPALAARLEHDAALRQALADGRELMVDLTLLPGTDLPAAARVHLLRPGARAAKPDAWLPAQLVGPAASASAQVQGLRYVLLAPAASGLMPGLHLQARVEAGRTETGVLLPASSVVWTHGQAVAFVASAAPGGGQRLAPRIVSTGWPLHGGYVQPGWGALAVVTRGAGLVLTPPPAPQAHIATGGDDD</sequence>